<keyword evidence="1" id="KW-1133">Transmembrane helix</keyword>
<reference evidence="3 4" key="1">
    <citation type="journal article" date="2012" name="BMC Genomics">
        <title>Complete genome sequence, lifestyle, and multi-drug resistance of the human pathogen Corynebacterium resistens DSM 45100 isolated from blood samples of a leukemia patient.</title>
        <authorList>
            <person name="Schroder J."/>
            <person name="Maus I."/>
            <person name="Meyer K."/>
            <person name="Wordemann S."/>
            <person name="Blom J."/>
            <person name="Jaenicke S."/>
            <person name="Schneider J."/>
            <person name="Trost E."/>
            <person name="Tauch A."/>
        </authorList>
    </citation>
    <scope>NUCLEOTIDE SEQUENCE [LARGE SCALE GENOMIC DNA]</scope>
    <source>
        <strain evidence="4">DSM 45100 / JCM 12819 / CCUG 50093 / GTC 2026 / SICGH 158</strain>
    </source>
</reference>
<proteinExistence type="predicted"/>
<keyword evidence="1" id="KW-0472">Membrane</keyword>
<dbReference type="AlphaFoldDB" id="F8DXS3"/>
<evidence type="ECO:0000313" key="3">
    <source>
        <dbReference type="EMBL" id="AEI10410.1"/>
    </source>
</evidence>
<feature type="transmembrane region" description="Helical" evidence="1">
    <location>
        <begin position="47"/>
        <end position="67"/>
    </location>
</feature>
<dbReference type="HOGENOM" id="CLU_036065_0_0_11"/>
<feature type="transmembrane region" description="Helical" evidence="1">
    <location>
        <begin position="244"/>
        <end position="265"/>
    </location>
</feature>
<dbReference type="InterPro" id="IPR007349">
    <property type="entry name" value="DUF418"/>
</dbReference>
<evidence type="ECO:0000259" key="2">
    <source>
        <dbReference type="Pfam" id="PF04235"/>
    </source>
</evidence>
<dbReference type="Proteomes" id="UP000000492">
    <property type="component" value="Chromosome"/>
</dbReference>
<feature type="transmembrane region" description="Helical" evidence="1">
    <location>
        <begin position="79"/>
        <end position="96"/>
    </location>
</feature>
<sequence>MSLLHNEGERLVVTPSRILGLDIARSLAIIGMIILHMASLVWHTKVILSGLPAALFAVIAGVTMMIIARTPSVTSTLKLVVRGCIVTLIGLALLPVGGEIQVVLVVMGITMILVSWVPALNVWWKLALFIAATVAATVKYAPMTLPQIYPLLAWIAYFLIGMVFYEVYIRGNRTALQWTVTGIATVIAAVGWFYRFQTEMPGWLRFTGHTGVLGEILLSVAVAAIVLHLCLLVGRAAPRLSYPFAAMGAMSLSVYILHVLTAYYWQSHVALHNTGWACAFIALFLVFASVWHRFVGKGPAERVVAKAIDLTVPAGKKN</sequence>
<keyword evidence="1" id="KW-0812">Transmembrane</keyword>
<feature type="transmembrane region" description="Helical" evidence="1">
    <location>
        <begin position="271"/>
        <end position="292"/>
    </location>
</feature>
<feature type="transmembrane region" description="Helical" evidence="1">
    <location>
        <begin position="148"/>
        <end position="168"/>
    </location>
</feature>
<feature type="transmembrane region" description="Helical" evidence="1">
    <location>
        <begin position="21"/>
        <end position="41"/>
    </location>
</feature>
<dbReference type="Pfam" id="PF04235">
    <property type="entry name" value="DUF418"/>
    <property type="match status" value="1"/>
</dbReference>
<feature type="transmembrane region" description="Helical" evidence="1">
    <location>
        <begin position="175"/>
        <end position="196"/>
    </location>
</feature>
<dbReference type="eggNOG" id="COG2311">
    <property type="taxonomic scope" value="Bacteria"/>
</dbReference>
<organism evidence="3 4">
    <name type="scientific">Corynebacterium resistens (strain DSM 45100 / JCM 12819 / GTC 2026 / SICGH 158)</name>
    <dbReference type="NCBI Taxonomy" id="662755"/>
    <lineage>
        <taxon>Bacteria</taxon>
        <taxon>Bacillati</taxon>
        <taxon>Actinomycetota</taxon>
        <taxon>Actinomycetes</taxon>
        <taxon>Mycobacteriales</taxon>
        <taxon>Corynebacteriaceae</taxon>
        <taxon>Corynebacterium</taxon>
    </lineage>
</organism>
<evidence type="ECO:0000313" key="4">
    <source>
        <dbReference type="Proteomes" id="UP000000492"/>
    </source>
</evidence>
<dbReference type="STRING" id="662755.CRES_2057"/>
<keyword evidence="4" id="KW-1185">Reference proteome</keyword>
<dbReference type="KEGG" id="crd:CRES_2057"/>
<feature type="domain" description="DUF418" evidence="2">
    <location>
        <begin position="178"/>
        <end position="304"/>
    </location>
</feature>
<gene>
    <name evidence="3" type="ordered locus">CRES_2057</name>
</gene>
<evidence type="ECO:0000256" key="1">
    <source>
        <dbReference type="SAM" id="Phobius"/>
    </source>
</evidence>
<dbReference type="EMBL" id="CP002857">
    <property type="protein sequence ID" value="AEI10410.1"/>
    <property type="molecule type" value="Genomic_DNA"/>
</dbReference>
<name>F8DXS3_CORRG</name>
<protein>
    <submittedName>
        <fullName evidence="3">Membrane protein</fullName>
    </submittedName>
</protein>
<feature type="transmembrane region" description="Helical" evidence="1">
    <location>
        <begin position="216"/>
        <end position="237"/>
    </location>
</feature>
<accession>F8DXS3</accession>